<sequence>MVHVLFAKSGLILNQNSIEIRLEFHPSKDLKNSDLRNNSELKLEELIETESDGFQEALFQIDPEILNVPEVTTRSFCLD</sequence>
<protein>
    <submittedName>
        <fullName evidence="1">Uncharacterized protein</fullName>
    </submittedName>
</protein>
<organism evidence="1 2">
    <name type="scientific">Brachionus plicatilis</name>
    <name type="common">Marine rotifer</name>
    <name type="synonym">Brachionus muelleri</name>
    <dbReference type="NCBI Taxonomy" id="10195"/>
    <lineage>
        <taxon>Eukaryota</taxon>
        <taxon>Metazoa</taxon>
        <taxon>Spiralia</taxon>
        <taxon>Gnathifera</taxon>
        <taxon>Rotifera</taxon>
        <taxon>Eurotatoria</taxon>
        <taxon>Monogononta</taxon>
        <taxon>Pseudotrocha</taxon>
        <taxon>Ploima</taxon>
        <taxon>Brachionidae</taxon>
        <taxon>Brachionus</taxon>
    </lineage>
</organism>
<evidence type="ECO:0000313" key="2">
    <source>
        <dbReference type="Proteomes" id="UP000276133"/>
    </source>
</evidence>
<accession>A0A3M7PKD0</accession>
<dbReference type="Proteomes" id="UP000276133">
    <property type="component" value="Unassembled WGS sequence"/>
</dbReference>
<evidence type="ECO:0000313" key="1">
    <source>
        <dbReference type="EMBL" id="RMZ99532.1"/>
    </source>
</evidence>
<name>A0A3M7PKD0_BRAPC</name>
<gene>
    <name evidence="1" type="ORF">BpHYR1_018720</name>
</gene>
<comment type="caution">
    <text evidence="1">The sequence shown here is derived from an EMBL/GenBank/DDBJ whole genome shotgun (WGS) entry which is preliminary data.</text>
</comment>
<proteinExistence type="predicted"/>
<keyword evidence="2" id="KW-1185">Reference proteome</keyword>
<dbReference type="OrthoDB" id="10191050at2759"/>
<dbReference type="EMBL" id="REGN01010185">
    <property type="protein sequence ID" value="RMZ99532.1"/>
    <property type="molecule type" value="Genomic_DNA"/>
</dbReference>
<reference evidence="1 2" key="1">
    <citation type="journal article" date="2018" name="Sci. Rep.">
        <title>Genomic signatures of local adaptation to the degree of environmental predictability in rotifers.</title>
        <authorList>
            <person name="Franch-Gras L."/>
            <person name="Hahn C."/>
            <person name="Garcia-Roger E.M."/>
            <person name="Carmona M.J."/>
            <person name="Serra M."/>
            <person name="Gomez A."/>
        </authorList>
    </citation>
    <scope>NUCLEOTIDE SEQUENCE [LARGE SCALE GENOMIC DNA]</scope>
    <source>
        <strain evidence="1">HYR1</strain>
    </source>
</reference>
<dbReference type="AlphaFoldDB" id="A0A3M7PKD0"/>